<evidence type="ECO:0000256" key="3">
    <source>
        <dbReference type="ARBA" id="ARBA00022989"/>
    </source>
</evidence>
<dbReference type="GO" id="GO:0016020">
    <property type="term" value="C:membrane"/>
    <property type="evidence" value="ECO:0007669"/>
    <property type="project" value="UniProtKB-SubCell"/>
</dbReference>
<reference evidence="10" key="1">
    <citation type="journal article" date="2017" name="Genome Biol.">
        <title>Comparative genomics reveals high biological diversity and specific adaptations in the industrially and medically important fungal genus Aspergillus.</title>
        <authorList>
            <person name="de Vries R.P."/>
            <person name="Riley R."/>
            <person name="Wiebenga A."/>
            <person name="Aguilar-Osorio G."/>
            <person name="Amillis S."/>
            <person name="Uchima C.A."/>
            <person name="Anderluh G."/>
            <person name="Asadollahi M."/>
            <person name="Askin M."/>
            <person name="Barry K."/>
            <person name="Battaglia E."/>
            <person name="Bayram O."/>
            <person name="Benocci T."/>
            <person name="Braus-Stromeyer S.A."/>
            <person name="Caldana C."/>
            <person name="Canovas D."/>
            <person name="Cerqueira G.C."/>
            <person name="Chen F."/>
            <person name="Chen W."/>
            <person name="Choi C."/>
            <person name="Clum A."/>
            <person name="Dos Santos R.A."/>
            <person name="Damasio A.R."/>
            <person name="Diallinas G."/>
            <person name="Emri T."/>
            <person name="Fekete E."/>
            <person name="Flipphi M."/>
            <person name="Freyberg S."/>
            <person name="Gallo A."/>
            <person name="Gournas C."/>
            <person name="Habgood R."/>
            <person name="Hainaut M."/>
            <person name="Harispe M.L."/>
            <person name="Henrissat B."/>
            <person name="Hilden K.S."/>
            <person name="Hope R."/>
            <person name="Hossain A."/>
            <person name="Karabika E."/>
            <person name="Karaffa L."/>
            <person name="Karanyi Z."/>
            <person name="Krasevec N."/>
            <person name="Kuo A."/>
            <person name="Kusch H."/>
            <person name="LaButti K."/>
            <person name="Lagendijk E.L."/>
            <person name="Lapidus A."/>
            <person name="Levasseur A."/>
            <person name="Lindquist E."/>
            <person name="Lipzen A."/>
            <person name="Logrieco A.F."/>
            <person name="MacCabe A."/>
            <person name="Maekelae M.R."/>
            <person name="Malavazi I."/>
            <person name="Melin P."/>
            <person name="Meyer V."/>
            <person name="Mielnichuk N."/>
            <person name="Miskei M."/>
            <person name="Molnar A.P."/>
            <person name="Mule G."/>
            <person name="Ngan C.Y."/>
            <person name="Orejas M."/>
            <person name="Orosz E."/>
            <person name="Ouedraogo J.P."/>
            <person name="Overkamp K.M."/>
            <person name="Park H.-S."/>
            <person name="Perrone G."/>
            <person name="Piumi F."/>
            <person name="Punt P.J."/>
            <person name="Ram A.F."/>
            <person name="Ramon A."/>
            <person name="Rauscher S."/>
            <person name="Record E."/>
            <person name="Riano-Pachon D.M."/>
            <person name="Robert V."/>
            <person name="Roehrig J."/>
            <person name="Ruller R."/>
            <person name="Salamov A."/>
            <person name="Salih N.S."/>
            <person name="Samson R.A."/>
            <person name="Sandor E."/>
            <person name="Sanguinetti M."/>
            <person name="Schuetze T."/>
            <person name="Sepcic K."/>
            <person name="Shelest E."/>
            <person name="Sherlock G."/>
            <person name="Sophianopoulou V."/>
            <person name="Squina F.M."/>
            <person name="Sun H."/>
            <person name="Susca A."/>
            <person name="Todd R.B."/>
            <person name="Tsang A."/>
            <person name="Unkles S.E."/>
            <person name="van de Wiele N."/>
            <person name="van Rossen-Uffink D."/>
            <person name="Oliveira J.V."/>
            <person name="Vesth T.C."/>
            <person name="Visser J."/>
            <person name="Yu J.-H."/>
            <person name="Zhou M."/>
            <person name="Andersen M.R."/>
            <person name="Archer D.B."/>
            <person name="Baker S.E."/>
            <person name="Benoit I."/>
            <person name="Brakhage A.A."/>
            <person name="Braus G.H."/>
            <person name="Fischer R."/>
            <person name="Frisvad J.C."/>
            <person name="Goldman G.H."/>
            <person name="Houbraken J."/>
            <person name="Oakley B."/>
            <person name="Pocsi I."/>
            <person name="Scazzocchio C."/>
            <person name="Seiboth B."/>
            <person name="vanKuyk P.A."/>
            <person name="Wortman J."/>
            <person name="Dyer P.S."/>
            <person name="Grigoriev I.V."/>
        </authorList>
    </citation>
    <scope>NUCLEOTIDE SEQUENCE [LARGE SCALE GENOMIC DNA]</scope>
    <source>
        <strain evidence="10">ITEM 5010</strain>
    </source>
</reference>
<proteinExistence type="inferred from homology"/>
<keyword evidence="3 7" id="KW-1133">Transmembrane helix</keyword>
<evidence type="ECO:0000256" key="4">
    <source>
        <dbReference type="ARBA" id="ARBA00023136"/>
    </source>
</evidence>
<evidence type="ECO:0000313" key="9">
    <source>
        <dbReference type="EMBL" id="OOF90740.1"/>
    </source>
</evidence>
<dbReference type="PANTHER" id="PTHR33048">
    <property type="entry name" value="PTH11-LIKE INTEGRAL MEMBRANE PROTEIN (AFU_ORTHOLOGUE AFUA_5G11245)"/>
    <property type="match status" value="1"/>
</dbReference>
<dbReference type="VEuPathDB" id="FungiDB:ASPCADRAFT_519127"/>
<evidence type="ECO:0000256" key="2">
    <source>
        <dbReference type="ARBA" id="ARBA00022692"/>
    </source>
</evidence>
<organism evidence="9 10">
    <name type="scientific">Aspergillus carbonarius (strain ITEM 5010)</name>
    <dbReference type="NCBI Taxonomy" id="602072"/>
    <lineage>
        <taxon>Eukaryota</taxon>
        <taxon>Fungi</taxon>
        <taxon>Dikarya</taxon>
        <taxon>Ascomycota</taxon>
        <taxon>Pezizomycotina</taxon>
        <taxon>Eurotiomycetes</taxon>
        <taxon>Eurotiomycetidae</taxon>
        <taxon>Eurotiales</taxon>
        <taxon>Aspergillaceae</taxon>
        <taxon>Aspergillus</taxon>
        <taxon>Aspergillus subgen. Circumdati</taxon>
    </lineage>
</organism>
<dbReference type="AlphaFoldDB" id="A0A1R3R8F0"/>
<comment type="similarity">
    <text evidence="5">Belongs to the SAT4 family.</text>
</comment>
<keyword evidence="2 7" id="KW-0812">Transmembrane</keyword>
<dbReference type="OMA" id="CKCSICI"/>
<feature type="region of interest" description="Disordered" evidence="6">
    <location>
        <begin position="363"/>
        <end position="383"/>
    </location>
</feature>
<evidence type="ECO:0000313" key="10">
    <source>
        <dbReference type="Proteomes" id="UP000188318"/>
    </source>
</evidence>
<comment type="subcellular location">
    <subcellularLocation>
        <location evidence="1">Membrane</location>
        <topology evidence="1">Multi-pass membrane protein</topology>
    </subcellularLocation>
</comment>
<name>A0A1R3R8F0_ASPC5</name>
<feature type="transmembrane region" description="Helical" evidence="7">
    <location>
        <begin position="174"/>
        <end position="194"/>
    </location>
</feature>
<dbReference type="STRING" id="602072.A0A1R3R8F0"/>
<evidence type="ECO:0000259" key="8">
    <source>
        <dbReference type="Pfam" id="PF20684"/>
    </source>
</evidence>
<protein>
    <recommendedName>
        <fullName evidence="8">Rhodopsin domain-containing protein</fullName>
    </recommendedName>
</protein>
<feature type="transmembrane region" description="Helical" evidence="7">
    <location>
        <begin position="120"/>
        <end position="141"/>
    </location>
</feature>
<evidence type="ECO:0000256" key="7">
    <source>
        <dbReference type="SAM" id="Phobius"/>
    </source>
</evidence>
<feature type="transmembrane region" description="Helical" evidence="7">
    <location>
        <begin position="44"/>
        <end position="65"/>
    </location>
</feature>
<keyword evidence="10" id="KW-1185">Reference proteome</keyword>
<feature type="domain" description="Rhodopsin" evidence="8">
    <location>
        <begin position="26"/>
        <end position="270"/>
    </location>
</feature>
<dbReference type="PANTHER" id="PTHR33048:SF96">
    <property type="entry name" value="INTEGRAL MEMBRANE PROTEIN"/>
    <property type="match status" value="1"/>
</dbReference>
<feature type="transmembrane region" description="Helical" evidence="7">
    <location>
        <begin position="206"/>
        <end position="224"/>
    </location>
</feature>
<keyword evidence="4 7" id="KW-0472">Membrane</keyword>
<dbReference type="Proteomes" id="UP000188318">
    <property type="component" value="Unassembled WGS sequence"/>
</dbReference>
<dbReference type="InterPro" id="IPR052337">
    <property type="entry name" value="SAT4-like"/>
</dbReference>
<feature type="transmembrane region" description="Helical" evidence="7">
    <location>
        <begin position="85"/>
        <end position="108"/>
    </location>
</feature>
<gene>
    <name evidence="9" type="ORF">ASPCADRAFT_519127</name>
</gene>
<evidence type="ECO:0000256" key="1">
    <source>
        <dbReference type="ARBA" id="ARBA00004141"/>
    </source>
</evidence>
<feature type="transmembrane region" description="Helical" evidence="7">
    <location>
        <begin position="244"/>
        <end position="264"/>
    </location>
</feature>
<feature type="transmembrane region" description="Helical" evidence="7">
    <location>
        <begin position="12"/>
        <end position="32"/>
    </location>
</feature>
<dbReference type="EMBL" id="KV907515">
    <property type="protein sequence ID" value="OOF90740.1"/>
    <property type="molecule type" value="Genomic_DNA"/>
</dbReference>
<evidence type="ECO:0000256" key="5">
    <source>
        <dbReference type="ARBA" id="ARBA00038359"/>
    </source>
</evidence>
<evidence type="ECO:0000256" key="6">
    <source>
        <dbReference type="SAM" id="MobiDB-lite"/>
    </source>
</evidence>
<accession>A0A1R3R8F0</accession>
<sequence>MTVNRNAAVKALPPAFLGLSLVTVLLRCYVRIRVTKAFGWDDGLMIIALLFYAMFCACMITGGVYGTGIHFDRLTADHRVKAMMFWWLCEIAYCLSSILCKCSICIFLARITVKRPHLAFLYLIMTLTVVMGLVLMFGLLFQCRPVSYFWTRVAFDPTIHGTCVITDVVEALTYAYSAVAAACDLAVGIVPFFIIWGLNMPFRRKVAAVAICSIGCIACSAVIIRFPFVRTFADLDFLYKTYEIAIWSNVEVGLGIFAGSLATLHPLLRRIRSSWAQGRLKRLTSRDTSEQVPPVPDFISVSDYPSPSVSVFRPGNVMNITTTVQRDGLGIGEGSQLSTRGSCDTDMRANDILVQQTFHIDTGRPSRDWDPWPSLSEAGGEEV</sequence>
<dbReference type="OrthoDB" id="3897607at2759"/>
<dbReference type="Pfam" id="PF20684">
    <property type="entry name" value="Fung_rhodopsin"/>
    <property type="match status" value="1"/>
</dbReference>
<dbReference type="InterPro" id="IPR049326">
    <property type="entry name" value="Rhodopsin_dom_fungi"/>
</dbReference>